<dbReference type="PANTHER" id="PTHR36440">
    <property type="entry name" value="PUTATIVE (AFU_ORTHOLOGUE AFUA_8G07350)-RELATED"/>
    <property type="match status" value="1"/>
</dbReference>
<sequence length="183" mass="20504">MKRKTFIQGSLSATILLAAGKLTFAQENQKEPFIVKNGKGRFGESFLYKGKNPNDIKISGKDTAGQLAVFEYIGFEKTGPSLHVHLHQDEVFYVVEGRYRFSVNGKLSELEAGDTIFLPRNIPHTWVQLTDYGKLTYLVQPAGKAEEFFRTMNNLKHKPNKQEIDDIHEACGMRVVGPGLSAT</sequence>
<dbReference type="RefSeq" id="WP_090882729.1">
    <property type="nucleotide sequence ID" value="NZ_FOGG01000006.1"/>
</dbReference>
<dbReference type="InterPro" id="IPR014710">
    <property type="entry name" value="RmlC-like_jellyroll"/>
</dbReference>
<proteinExistence type="predicted"/>
<evidence type="ECO:0000259" key="1">
    <source>
        <dbReference type="Pfam" id="PF07883"/>
    </source>
</evidence>
<dbReference type="AlphaFoldDB" id="A0A1H9MR71"/>
<dbReference type="InterPro" id="IPR013096">
    <property type="entry name" value="Cupin_2"/>
</dbReference>
<evidence type="ECO:0000313" key="2">
    <source>
        <dbReference type="EMBL" id="SER25653.1"/>
    </source>
</evidence>
<dbReference type="STRING" id="390241.SAMN04488023_10684"/>
<dbReference type="Proteomes" id="UP000199572">
    <property type="component" value="Unassembled WGS sequence"/>
</dbReference>
<dbReference type="InterPro" id="IPR011051">
    <property type="entry name" value="RmlC_Cupin_sf"/>
</dbReference>
<evidence type="ECO:0000313" key="3">
    <source>
        <dbReference type="Proteomes" id="UP000199572"/>
    </source>
</evidence>
<organism evidence="2 3">
    <name type="scientific">Pedobacter rhizosphaerae</name>
    <dbReference type="NCBI Taxonomy" id="390241"/>
    <lineage>
        <taxon>Bacteria</taxon>
        <taxon>Pseudomonadati</taxon>
        <taxon>Bacteroidota</taxon>
        <taxon>Sphingobacteriia</taxon>
        <taxon>Sphingobacteriales</taxon>
        <taxon>Sphingobacteriaceae</taxon>
        <taxon>Pedobacter</taxon>
    </lineage>
</organism>
<protein>
    <submittedName>
        <fullName evidence="2">Cupin domain-containing protein</fullName>
    </submittedName>
</protein>
<dbReference type="Gene3D" id="2.60.120.10">
    <property type="entry name" value="Jelly Rolls"/>
    <property type="match status" value="1"/>
</dbReference>
<accession>A0A1H9MR71</accession>
<dbReference type="EMBL" id="FOGG01000006">
    <property type="protein sequence ID" value="SER25653.1"/>
    <property type="molecule type" value="Genomic_DNA"/>
</dbReference>
<reference evidence="2 3" key="1">
    <citation type="submission" date="2016-10" db="EMBL/GenBank/DDBJ databases">
        <authorList>
            <person name="de Groot N.N."/>
        </authorList>
    </citation>
    <scope>NUCLEOTIDE SEQUENCE [LARGE SCALE GENOMIC DNA]</scope>
    <source>
        <strain evidence="2 3">DSM 18610</strain>
    </source>
</reference>
<gene>
    <name evidence="2" type="ORF">SAMN04488023_10684</name>
</gene>
<dbReference type="InterPro" id="IPR053146">
    <property type="entry name" value="QDO-like"/>
</dbReference>
<dbReference type="SUPFAM" id="SSF51182">
    <property type="entry name" value="RmlC-like cupins"/>
    <property type="match status" value="1"/>
</dbReference>
<dbReference type="OrthoDB" id="1423961at2"/>
<keyword evidence="3" id="KW-1185">Reference proteome</keyword>
<dbReference type="PANTHER" id="PTHR36440:SF1">
    <property type="entry name" value="PUTATIVE (AFU_ORTHOLOGUE AFUA_8G07350)-RELATED"/>
    <property type="match status" value="1"/>
</dbReference>
<feature type="domain" description="Cupin type-2" evidence="1">
    <location>
        <begin position="81"/>
        <end position="131"/>
    </location>
</feature>
<dbReference type="Pfam" id="PF07883">
    <property type="entry name" value="Cupin_2"/>
    <property type="match status" value="1"/>
</dbReference>
<name>A0A1H9MR71_9SPHI</name>